<evidence type="ECO:0000256" key="1">
    <source>
        <dbReference type="SAM" id="SignalP"/>
    </source>
</evidence>
<sequence>MPSNTFNTGFFALVFLRVPLFALAAENPWAEPIWKSPPPPENPDAEFDGFDPYALAIKAKIKTDCSIRLIWHRDGKLYCFNSLTSKAFFMDNPARYIRLANHFIKTTPNMEVNDEQKP</sequence>
<evidence type="ECO:0000313" key="3">
    <source>
        <dbReference type="Proteomes" id="UP000070529"/>
    </source>
</evidence>
<protein>
    <recommendedName>
        <fullName evidence="4">KTSC domain-containing protein</fullName>
    </recommendedName>
</protein>
<proteinExistence type="predicted"/>
<gene>
    <name evidence="2" type="ORF">ATN88_09285</name>
</gene>
<keyword evidence="3" id="KW-1185">Reference proteome</keyword>
<dbReference type="AlphaFoldDB" id="A0A135IA56"/>
<dbReference type="Proteomes" id="UP000070529">
    <property type="component" value="Unassembled WGS sequence"/>
</dbReference>
<accession>A0A135IA56</accession>
<reference evidence="2 3" key="1">
    <citation type="submission" date="2015-11" db="EMBL/GenBank/DDBJ databases">
        <title>Genomic Taxonomy of the Vibrionaceae.</title>
        <authorList>
            <person name="Gomez-Gil B."/>
            <person name="Enciso-Ibarra J."/>
        </authorList>
    </citation>
    <scope>NUCLEOTIDE SEQUENCE [LARGE SCALE GENOMIC DNA]</scope>
    <source>
        <strain evidence="2 3">CAIM 912</strain>
    </source>
</reference>
<dbReference type="STRING" id="294935.ATN88_09285"/>
<keyword evidence="1" id="KW-0732">Signal</keyword>
<feature type="chain" id="PRO_5007465832" description="KTSC domain-containing protein" evidence="1">
    <location>
        <begin position="25"/>
        <end position="118"/>
    </location>
</feature>
<comment type="caution">
    <text evidence="2">The sequence shown here is derived from an EMBL/GenBank/DDBJ whole genome shotgun (WGS) entry which is preliminary data.</text>
</comment>
<feature type="signal peptide" evidence="1">
    <location>
        <begin position="1"/>
        <end position="24"/>
    </location>
</feature>
<dbReference type="OrthoDB" id="8434755at2"/>
<organism evidence="2 3">
    <name type="scientific">Enterovibrio coralii</name>
    <dbReference type="NCBI Taxonomy" id="294935"/>
    <lineage>
        <taxon>Bacteria</taxon>
        <taxon>Pseudomonadati</taxon>
        <taxon>Pseudomonadota</taxon>
        <taxon>Gammaproteobacteria</taxon>
        <taxon>Vibrionales</taxon>
        <taxon>Vibrionaceae</taxon>
        <taxon>Enterovibrio</taxon>
    </lineage>
</organism>
<dbReference type="RefSeq" id="WP_067413693.1">
    <property type="nucleotide sequence ID" value="NZ_LNTY01000025.1"/>
</dbReference>
<name>A0A135IA56_9GAMM</name>
<dbReference type="EMBL" id="LNTY01000025">
    <property type="protein sequence ID" value="KXF82341.1"/>
    <property type="molecule type" value="Genomic_DNA"/>
</dbReference>
<evidence type="ECO:0008006" key="4">
    <source>
        <dbReference type="Google" id="ProtNLM"/>
    </source>
</evidence>
<evidence type="ECO:0000313" key="2">
    <source>
        <dbReference type="EMBL" id="KXF82341.1"/>
    </source>
</evidence>